<evidence type="ECO:0000256" key="3">
    <source>
        <dbReference type="ARBA" id="ARBA00022723"/>
    </source>
</evidence>
<evidence type="ECO:0000256" key="4">
    <source>
        <dbReference type="ARBA" id="ARBA00022801"/>
    </source>
</evidence>
<reference evidence="7 8" key="1">
    <citation type="submission" date="2019-05" db="EMBL/GenBank/DDBJ databases">
        <title>Thiomicrorhabdus sediminis sp. nov, a novel sulfur-oxidizing bacterium isolated from coastal sediment.</title>
        <authorList>
            <person name="Liu X."/>
        </authorList>
    </citation>
    <scope>NUCLEOTIDE SEQUENCE [LARGE SCALE GENOMIC DNA]</scope>
    <source>
        <strain evidence="7 8">G1</strain>
    </source>
</reference>
<comment type="cofactor">
    <cofactor evidence="1">
        <name>Zn(2+)</name>
        <dbReference type="ChEBI" id="CHEBI:29105"/>
    </cofactor>
</comment>
<dbReference type="Proteomes" id="UP000304864">
    <property type="component" value="Chromosome"/>
</dbReference>
<evidence type="ECO:0000313" key="7">
    <source>
        <dbReference type="EMBL" id="QCU89925.1"/>
    </source>
</evidence>
<protein>
    <submittedName>
        <fullName evidence="7">N-acyl homoserine lactonase family protein</fullName>
    </submittedName>
</protein>
<dbReference type="Gene3D" id="3.60.15.10">
    <property type="entry name" value="Ribonuclease Z/Hydroxyacylglutathione hydrolase-like"/>
    <property type="match status" value="1"/>
</dbReference>
<keyword evidence="3" id="KW-0479">Metal-binding</keyword>
<dbReference type="InterPro" id="IPR051013">
    <property type="entry name" value="MBL_superfamily_lactonases"/>
</dbReference>
<evidence type="ECO:0000256" key="5">
    <source>
        <dbReference type="ARBA" id="ARBA00022833"/>
    </source>
</evidence>
<name>A0A4P9K4N7_9GAMM</name>
<proteinExistence type="inferred from homology"/>
<dbReference type="PANTHER" id="PTHR42978:SF2">
    <property type="entry name" value="102 KBASES UNSTABLE REGION: FROM 1 TO 119443"/>
    <property type="match status" value="1"/>
</dbReference>
<keyword evidence="5" id="KW-0862">Zinc</keyword>
<evidence type="ECO:0000256" key="1">
    <source>
        <dbReference type="ARBA" id="ARBA00001947"/>
    </source>
</evidence>
<sequence length="260" mass="29589">MTKVKKFWPILTGTHLYEKTLSTRNVGHGELIKAPILAYLIETSQGRILFDVGCDYKKINQPDLRKHYYEHDGFEFGPPQMEEAQRLPNKLEILGLQPTDIDMVFCSHLHFDHAGGLCEFCGAEVHVHAKELAAAKEPADDAYFADDFELPLNWKLQTKEYSLVEGVDAIETPGHTAGHMSLLIELPKGSPILLAGDAADLQENIDKEIAPGLCWQDNESLAIASIQKLKQIAEKKHADLWPNHDWEFFQRHDIFPRYFR</sequence>
<feature type="domain" description="Metallo-beta-lactamase" evidence="6">
    <location>
        <begin position="35"/>
        <end position="244"/>
    </location>
</feature>
<dbReference type="GO" id="GO:0046872">
    <property type="term" value="F:metal ion binding"/>
    <property type="evidence" value="ECO:0007669"/>
    <property type="project" value="UniProtKB-KW"/>
</dbReference>
<dbReference type="OrthoDB" id="5443440at2"/>
<dbReference type="SUPFAM" id="SSF56281">
    <property type="entry name" value="Metallo-hydrolase/oxidoreductase"/>
    <property type="match status" value="1"/>
</dbReference>
<dbReference type="KEGG" id="thig:FE785_04385"/>
<evidence type="ECO:0000256" key="2">
    <source>
        <dbReference type="ARBA" id="ARBA00007749"/>
    </source>
</evidence>
<dbReference type="AlphaFoldDB" id="A0A4P9K4N7"/>
<gene>
    <name evidence="7" type="ORF">FE785_04385</name>
</gene>
<evidence type="ECO:0000313" key="8">
    <source>
        <dbReference type="Proteomes" id="UP000304864"/>
    </source>
</evidence>
<keyword evidence="8" id="KW-1185">Reference proteome</keyword>
<dbReference type="PANTHER" id="PTHR42978">
    <property type="entry name" value="QUORUM-QUENCHING LACTONASE YTNP-RELATED-RELATED"/>
    <property type="match status" value="1"/>
</dbReference>
<dbReference type="InterPro" id="IPR001279">
    <property type="entry name" value="Metallo-B-lactamas"/>
</dbReference>
<keyword evidence="4" id="KW-0378">Hydrolase</keyword>
<evidence type="ECO:0000259" key="6">
    <source>
        <dbReference type="SMART" id="SM00849"/>
    </source>
</evidence>
<dbReference type="GO" id="GO:0016787">
    <property type="term" value="F:hydrolase activity"/>
    <property type="evidence" value="ECO:0007669"/>
    <property type="project" value="UniProtKB-KW"/>
</dbReference>
<dbReference type="CDD" id="cd07729">
    <property type="entry name" value="AHL_lactonase_MBL-fold"/>
    <property type="match status" value="1"/>
</dbReference>
<dbReference type="SMART" id="SM00849">
    <property type="entry name" value="Lactamase_B"/>
    <property type="match status" value="1"/>
</dbReference>
<dbReference type="EMBL" id="CP040602">
    <property type="protein sequence ID" value="QCU89925.1"/>
    <property type="molecule type" value="Genomic_DNA"/>
</dbReference>
<dbReference type="RefSeq" id="WP_138564602.1">
    <property type="nucleotide sequence ID" value="NZ_CP040602.1"/>
</dbReference>
<comment type="similarity">
    <text evidence="2">Belongs to the metallo-beta-lactamase superfamily.</text>
</comment>
<accession>A0A4P9K4N7</accession>
<dbReference type="Pfam" id="PF00753">
    <property type="entry name" value="Lactamase_B"/>
    <property type="match status" value="1"/>
</dbReference>
<organism evidence="7 8">
    <name type="scientific">Thiomicrorhabdus sediminis</name>
    <dbReference type="NCBI Taxonomy" id="2580412"/>
    <lineage>
        <taxon>Bacteria</taxon>
        <taxon>Pseudomonadati</taxon>
        <taxon>Pseudomonadota</taxon>
        <taxon>Gammaproteobacteria</taxon>
        <taxon>Thiotrichales</taxon>
        <taxon>Piscirickettsiaceae</taxon>
        <taxon>Thiomicrorhabdus</taxon>
    </lineage>
</organism>
<dbReference type="InterPro" id="IPR036866">
    <property type="entry name" value="RibonucZ/Hydroxyglut_hydro"/>
</dbReference>